<keyword evidence="3" id="KW-1185">Reference proteome</keyword>
<dbReference type="AlphaFoldDB" id="A0A8C4QP55"/>
<reference evidence="2" key="2">
    <citation type="submission" date="2025-09" db="UniProtKB">
        <authorList>
            <consortium name="Ensembl"/>
        </authorList>
    </citation>
    <scope>IDENTIFICATION</scope>
</reference>
<reference evidence="2" key="1">
    <citation type="submission" date="2025-08" db="UniProtKB">
        <authorList>
            <consortium name="Ensembl"/>
        </authorList>
    </citation>
    <scope>IDENTIFICATION</scope>
</reference>
<evidence type="ECO:0000256" key="1">
    <source>
        <dbReference type="SAM" id="MobiDB-lite"/>
    </source>
</evidence>
<feature type="compositionally biased region" description="Gly residues" evidence="1">
    <location>
        <begin position="217"/>
        <end position="226"/>
    </location>
</feature>
<feature type="region of interest" description="Disordered" evidence="1">
    <location>
        <begin position="212"/>
        <end position="252"/>
    </location>
</feature>
<proteinExistence type="predicted"/>
<feature type="compositionally biased region" description="Basic and acidic residues" evidence="1">
    <location>
        <begin position="23"/>
        <end position="61"/>
    </location>
</feature>
<accession>A0A8C4QP55</accession>
<sequence length="252" mass="26735">MEPFGESMGRNQRGGRSATEWTGHIRERTGSAVDVGERTRGRGRQRDGGRSAIHRSPDHSRQGSRSLSESPVPLSPGGSSTPRRCRRQLPQTPATPRPNVTYSPVRRPGKSGTPPPRISSLVLEGYSPQGGRLREGVVGGGVGGAVVSPRLRRSDGPAAAEQRRRHHSSDPYLEMRGGELAGGRWGVSRTIYGVSPVILAPGRGRRIPNGHHCPNVNGGGGGGSGPMGPHLRAGSGLRKRNAYSGTDEDSWC</sequence>
<dbReference type="Ensembl" id="ENSEBUT00000018943.1">
    <property type="protein sequence ID" value="ENSEBUP00000018367.1"/>
    <property type="gene ID" value="ENSEBUG00000011465.1"/>
</dbReference>
<name>A0A8C4QP55_EPTBU</name>
<protein>
    <submittedName>
        <fullName evidence="2">Uncharacterized protein</fullName>
    </submittedName>
</protein>
<feature type="region of interest" description="Disordered" evidence="1">
    <location>
        <begin position="146"/>
        <end position="175"/>
    </location>
</feature>
<organism evidence="2 3">
    <name type="scientific">Eptatretus burgeri</name>
    <name type="common">Inshore hagfish</name>
    <dbReference type="NCBI Taxonomy" id="7764"/>
    <lineage>
        <taxon>Eukaryota</taxon>
        <taxon>Metazoa</taxon>
        <taxon>Chordata</taxon>
        <taxon>Craniata</taxon>
        <taxon>Vertebrata</taxon>
        <taxon>Cyclostomata</taxon>
        <taxon>Myxini</taxon>
        <taxon>Myxiniformes</taxon>
        <taxon>Myxinidae</taxon>
        <taxon>Eptatretinae</taxon>
        <taxon>Eptatretus</taxon>
    </lineage>
</organism>
<feature type="region of interest" description="Disordered" evidence="1">
    <location>
        <begin position="1"/>
        <end position="122"/>
    </location>
</feature>
<evidence type="ECO:0000313" key="2">
    <source>
        <dbReference type="Ensembl" id="ENSEBUP00000018367.1"/>
    </source>
</evidence>
<evidence type="ECO:0000313" key="3">
    <source>
        <dbReference type="Proteomes" id="UP000694388"/>
    </source>
</evidence>
<dbReference type="Proteomes" id="UP000694388">
    <property type="component" value="Unplaced"/>
</dbReference>
<feature type="compositionally biased region" description="Polar residues" evidence="1">
    <location>
        <begin position="89"/>
        <end position="102"/>
    </location>
</feature>